<dbReference type="EMBL" id="FUGD01000037">
    <property type="protein sequence ID" value="SJM36239.1"/>
    <property type="molecule type" value="Genomic_DNA"/>
</dbReference>
<reference evidence="3" key="1">
    <citation type="submission" date="2017-02" db="EMBL/GenBank/DDBJ databases">
        <authorList>
            <person name="Mornico D."/>
        </authorList>
    </citation>
    <scope>NUCLEOTIDE SEQUENCE [LARGE SCALE GENOMIC DNA]</scope>
</reference>
<gene>
    <name evidence="2" type="ORF">A1019T_00199</name>
</gene>
<dbReference type="AlphaFoldDB" id="A0A1R4ECX3"/>
<evidence type="ECO:0000313" key="2">
    <source>
        <dbReference type="EMBL" id="SJM36239.1"/>
    </source>
</evidence>
<proteinExistence type="predicted"/>
<dbReference type="NCBIfam" id="TIGR03915">
    <property type="entry name" value="SAM_7_link_chp"/>
    <property type="match status" value="1"/>
</dbReference>
<sequence length="292" mass="34178">MIKLNKPMSQSSAPAVTPPTLIVYESSFEGWLSAVFYVYEQKLQNQPYLKLVDSSDYQPSLIDTATYVATDDDKAQRVLTKLNTLLGRSGMRQLLWGFLSEKPEIGSTLFQVVKYALDYPNRQVLQDLGNLAVLELAQTVKSVGREKHRMEAFVRFEHTTEDIYFARVEPDFNVLPLIGEHFRQRYQDQQWAIYDIKRGYGIFYDQSKAINNKPAELQTIVDVADEVLLNPSSLHSEREKQYQKFWQGYFANVNIKERKNPRLHRQYLPQRYWKYLTEKQVLPNAEHLNQSR</sequence>
<protein>
    <recommendedName>
        <fullName evidence="1">DUF4130 domain-containing protein</fullName>
    </recommendedName>
</protein>
<evidence type="ECO:0000259" key="1">
    <source>
        <dbReference type="Pfam" id="PF13566"/>
    </source>
</evidence>
<evidence type="ECO:0000313" key="3">
    <source>
        <dbReference type="Proteomes" id="UP000188169"/>
    </source>
</evidence>
<organism evidence="2 3">
    <name type="scientific">Psychrobacter pasteurii</name>
    <dbReference type="NCBI Taxonomy" id="1945520"/>
    <lineage>
        <taxon>Bacteria</taxon>
        <taxon>Pseudomonadati</taxon>
        <taxon>Pseudomonadota</taxon>
        <taxon>Gammaproteobacteria</taxon>
        <taxon>Moraxellales</taxon>
        <taxon>Moraxellaceae</taxon>
        <taxon>Psychrobacter</taxon>
    </lineage>
</organism>
<accession>A0A1R4ECX3</accession>
<keyword evidence="3" id="KW-1185">Reference proteome</keyword>
<dbReference type="InterPro" id="IPR023875">
    <property type="entry name" value="DNA_repair_put"/>
</dbReference>
<dbReference type="Pfam" id="PF13566">
    <property type="entry name" value="DUF4130"/>
    <property type="match status" value="1"/>
</dbReference>
<feature type="domain" description="DUF4130" evidence="1">
    <location>
        <begin position="104"/>
        <end position="278"/>
    </location>
</feature>
<dbReference type="STRING" id="1945520.A1019T_00199"/>
<dbReference type="Proteomes" id="UP000188169">
    <property type="component" value="Unassembled WGS sequence"/>
</dbReference>
<dbReference type="InterPro" id="IPR025404">
    <property type="entry name" value="DUF4130"/>
</dbReference>
<name>A0A1R4ECX3_9GAMM</name>